<name>A0A2P2NHE4_RHIMU</name>
<dbReference type="EMBL" id="GGEC01061395">
    <property type="protein sequence ID" value="MBX41879.1"/>
    <property type="molecule type" value="Transcribed_RNA"/>
</dbReference>
<proteinExistence type="predicted"/>
<accession>A0A2P2NHE4</accession>
<dbReference type="AlphaFoldDB" id="A0A2P2NHE4"/>
<sequence length="55" mass="6675">MLFQIFNYFDADHQLKAVLLISYSYRRGSTNIERQWHKNLEEKLKLCIPYPNLSQ</sequence>
<reference evidence="1" key="1">
    <citation type="submission" date="2018-02" db="EMBL/GenBank/DDBJ databases">
        <title>Rhizophora mucronata_Transcriptome.</title>
        <authorList>
            <person name="Meera S.P."/>
            <person name="Sreeshan A."/>
            <person name="Augustine A."/>
        </authorList>
    </citation>
    <scope>NUCLEOTIDE SEQUENCE</scope>
    <source>
        <tissue evidence="1">Leaf</tissue>
    </source>
</reference>
<organism evidence="1">
    <name type="scientific">Rhizophora mucronata</name>
    <name type="common">Asiatic mangrove</name>
    <dbReference type="NCBI Taxonomy" id="61149"/>
    <lineage>
        <taxon>Eukaryota</taxon>
        <taxon>Viridiplantae</taxon>
        <taxon>Streptophyta</taxon>
        <taxon>Embryophyta</taxon>
        <taxon>Tracheophyta</taxon>
        <taxon>Spermatophyta</taxon>
        <taxon>Magnoliopsida</taxon>
        <taxon>eudicotyledons</taxon>
        <taxon>Gunneridae</taxon>
        <taxon>Pentapetalae</taxon>
        <taxon>rosids</taxon>
        <taxon>fabids</taxon>
        <taxon>Malpighiales</taxon>
        <taxon>Rhizophoraceae</taxon>
        <taxon>Rhizophora</taxon>
    </lineage>
</organism>
<evidence type="ECO:0000313" key="1">
    <source>
        <dbReference type="EMBL" id="MBX41879.1"/>
    </source>
</evidence>
<protein>
    <submittedName>
        <fullName evidence="1">Uncharacterized protein</fullName>
    </submittedName>
</protein>